<protein>
    <submittedName>
        <fullName evidence="2">Uncharacterized protein</fullName>
    </submittedName>
</protein>
<organism evidence="2">
    <name type="scientific">Anopheles funestus</name>
    <name type="common">African malaria mosquito</name>
    <dbReference type="NCBI Taxonomy" id="62324"/>
    <lineage>
        <taxon>Eukaryota</taxon>
        <taxon>Metazoa</taxon>
        <taxon>Ecdysozoa</taxon>
        <taxon>Arthropoda</taxon>
        <taxon>Hexapoda</taxon>
        <taxon>Insecta</taxon>
        <taxon>Pterygota</taxon>
        <taxon>Neoptera</taxon>
        <taxon>Endopterygota</taxon>
        <taxon>Diptera</taxon>
        <taxon>Nematocera</taxon>
        <taxon>Culicoidea</taxon>
        <taxon>Culicidae</taxon>
        <taxon>Anophelinae</taxon>
        <taxon>Anopheles</taxon>
    </lineage>
</organism>
<proteinExistence type="predicted"/>
<dbReference type="VEuPathDB" id="VectorBase:AFUN014319"/>
<feature type="transmembrane region" description="Helical" evidence="1">
    <location>
        <begin position="12"/>
        <end position="30"/>
    </location>
</feature>
<evidence type="ECO:0000313" key="2">
    <source>
        <dbReference type="EnsemblMetazoa" id="AFUN014319-PA"/>
    </source>
</evidence>
<evidence type="ECO:0000256" key="1">
    <source>
        <dbReference type="SAM" id="Phobius"/>
    </source>
</evidence>
<keyword evidence="1" id="KW-0472">Membrane</keyword>
<accession>A0A182S1F9</accession>
<dbReference type="AlphaFoldDB" id="A0A182S1F9"/>
<dbReference type="EnsemblMetazoa" id="AFUN014319-RA">
    <property type="protein sequence ID" value="AFUN014319-PA"/>
    <property type="gene ID" value="AFUN014319"/>
</dbReference>
<keyword evidence="1" id="KW-1133">Transmembrane helix</keyword>
<sequence length="31" mass="3870">MDRTNRTHWHKRFGRHIGALCLYFFKFLVFA</sequence>
<reference evidence="2" key="1">
    <citation type="submission" date="2020-05" db="UniProtKB">
        <authorList>
            <consortium name="EnsemblMetazoa"/>
        </authorList>
    </citation>
    <scope>IDENTIFICATION</scope>
    <source>
        <strain evidence="2">FUMOZ</strain>
    </source>
</reference>
<keyword evidence="1" id="KW-0812">Transmembrane</keyword>
<name>A0A182S1F9_ANOFN</name>